<organism evidence="1 2">
    <name type="scientific">Dipteronia sinensis</name>
    <dbReference type="NCBI Taxonomy" id="43782"/>
    <lineage>
        <taxon>Eukaryota</taxon>
        <taxon>Viridiplantae</taxon>
        <taxon>Streptophyta</taxon>
        <taxon>Embryophyta</taxon>
        <taxon>Tracheophyta</taxon>
        <taxon>Spermatophyta</taxon>
        <taxon>Magnoliopsida</taxon>
        <taxon>eudicotyledons</taxon>
        <taxon>Gunneridae</taxon>
        <taxon>Pentapetalae</taxon>
        <taxon>rosids</taxon>
        <taxon>malvids</taxon>
        <taxon>Sapindales</taxon>
        <taxon>Sapindaceae</taxon>
        <taxon>Hippocastanoideae</taxon>
        <taxon>Acereae</taxon>
        <taxon>Dipteronia</taxon>
    </lineage>
</organism>
<reference evidence="1" key="1">
    <citation type="journal article" date="2023" name="Plant J.">
        <title>Genome sequences and population genomics provide insights into the demographic history, inbreeding, and mutation load of two 'living fossil' tree species of Dipteronia.</title>
        <authorList>
            <person name="Feng Y."/>
            <person name="Comes H.P."/>
            <person name="Chen J."/>
            <person name="Zhu S."/>
            <person name="Lu R."/>
            <person name="Zhang X."/>
            <person name="Li P."/>
            <person name="Qiu J."/>
            <person name="Olsen K.M."/>
            <person name="Qiu Y."/>
        </authorList>
    </citation>
    <scope>NUCLEOTIDE SEQUENCE</scope>
    <source>
        <strain evidence="1">NBL</strain>
    </source>
</reference>
<gene>
    <name evidence="1" type="ORF">Dsin_026269</name>
</gene>
<accession>A0AAE0DZ42</accession>
<name>A0AAE0DZ42_9ROSI</name>
<sequence>MGASKQSSSASLADIEDLIHNFLIIMLEHSMRQKDGWKTQVIAAAADGVAAEGLSPQDAKAEAQNAAQLSVALVENAIMILMLVEDHLRLQSKLSCASRMKDVSPSPLSLVAPINNRSSSLPLIGEAMESLGDRRSSIDSRGVPLNYITALLGASVRHHLVLGFNLFLGFGLLKTWPI</sequence>
<dbReference type="Proteomes" id="UP001281410">
    <property type="component" value="Unassembled WGS sequence"/>
</dbReference>
<dbReference type="EMBL" id="JANJYJ010000008">
    <property type="protein sequence ID" value="KAK3194959.1"/>
    <property type="molecule type" value="Genomic_DNA"/>
</dbReference>
<proteinExistence type="predicted"/>
<evidence type="ECO:0000313" key="2">
    <source>
        <dbReference type="Proteomes" id="UP001281410"/>
    </source>
</evidence>
<dbReference type="AlphaFoldDB" id="A0AAE0DZ42"/>
<comment type="caution">
    <text evidence="1">The sequence shown here is derived from an EMBL/GenBank/DDBJ whole genome shotgun (WGS) entry which is preliminary data.</text>
</comment>
<protein>
    <submittedName>
        <fullName evidence="1">Uncharacterized protein</fullName>
    </submittedName>
</protein>
<evidence type="ECO:0000313" key="1">
    <source>
        <dbReference type="EMBL" id="KAK3194959.1"/>
    </source>
</evidence>
<keyword evidence="2" id="KW-1185">Reference proteome</keyword>